<dbReference type="RefSeq" id="WP_380434396.1">
    <property type="nucleotide sequence ID" value="NZ_JBHSOJ010000023.1"/>
</dbReference>
<dbReference type="Pfam" id="PF08531">
    <property type="entry name" value="Bac_rhamnosid_N"/>
    <property type="match status" value="1"/>
</dbReference>
<evidence type="ECO:0000313" key="3">
    <source>
        <dbReference type="Proteomes" id="UP001596110"/>
    </source>
</evidence>
<dbReference type="Gene3D" id="2.60.120.260">
    <property type="entry name" value="Galactose-binding domain-like"/>
    <property type="match status" value="1"/>
</dbReference>
<dbReference type="InterPro" id="IPR013737">
    <property type="entry name" value="Bac_rhamnosid_N"/>
</dbReference>
<name>A0ABW0UDM8_9STRE</name>
<proteinExistence type="predicted"/>
<protein>
    <submittedName>
        <fullName evidence="2">Alpha-L-rhamnosidase N-terminal domain-containing protein</fullName>
    </submittedName>
</protein>
<dbReference type="EMBL" id="JBHSOJ010000023">
    <property type="protein sequence ID" value="MFC5631656.1"/>
    <property type="molecule type" value="Genomic_DNA"/>
</dbReference>
<reference evidence="3" key="1">
    <citation type="journal article" date="2019" name="Int. J. Syst. Evol. Microbiol.">
        <title>The Global Catalogue of Microorganisms (GCM) 10K type strain sequencing project: providing services to taxonomists for standard genome sequencing and annotation.</title>
        <authorList>
            <consortium name="The Broad Institute Genomics Platform"/>
            <consortium name="The Broad Institute Genome Sequencing Center for Infectious Disease"/>
            <person name="Wu L."/>
            <person name="Ma J."/>
        </authorList>
    </citation>
    <scope>NUCLEOTIDE SEQUENCE [LARGE SCALE GENOMIC DNA]</scope>
    <source>
        <strain evidence="3">DT43</strain>
    </source>
</reference>
<evidence type="ECO:0000313" key="2">
    <source>
        <dbReference type="EMBL" id="MFC5631656.1"/>
    </source>
</evidence>
<gene>
    <name evidence="2" type="ORF">ACFPQ3_08795</name>
</gene>
<comment type="caution">
    <text evidence="2">The sequence shown here is derived from an EMBL/GenBank/DDBJ whole genome shotgun (WGS) entry which is preliminary data.</text>
</comment>
<feature type="domain" description="Bacterial alpha-L-rhamnosidase N-terminal" evidence="1">
    <location>
        <begin position="3"/>
        <end position="34"/>
    </location>
</feature>
<keyword evidence="3" id="KW-1185">Reference proteome</keyword>
<feature type="non-terminal residue" evidence="2">
    <location>
        <position position="35"/>
    </location>
</feature>
<organism evidence="2 3">
    <name type="scientific">Streptococcus caledonicus</name>
    <dbReference type="NCBI Taxonomy" id="2614158"/>
    <lineage>
        <taxon>Bacteria</taxon>
        <taxon>Bacillati</taxon>
        <taxon>Bacillota</taxon>
        <taxon>Bacilli</taxon>
        <taxon>Lactobacillales</taxon>
        <taxon>Streptococcaceae</taxon>
        <taxon>Streptococcus</taxon>
    </lineage>
</organism>
<sequence>MPYMTARGIYVAYVNGEKVSDLFAPGYTAYQKHID</sequence>
<evidence type="ECO:0000259" key="1">
    <source>
        <dbReference type="Pfam" id="PF08531"/>
    </source>
</evidence>
<dbReference type="Proteomes" id="UP001596110">
    <property type="component" value="Unassembled WGS sequence"/>
</dbReference>
<accession>A0ABW0UDM8</accession>